<comment type="caution">
    <text evidence="2">The sequence shown here is derived from an EMBL/GenBank/DDBJ whole genome shotgun (WGS) entry which is preliminary data.</text>
</comment>
<dbReference type="InterPro" id="IPR012427">
    <property type="entry name" value="DUF1622"/>
</dbReference>
<proteinExistence type="predicted"/>
<dbReference type="Proteomes" id="UP001596058">
    <property type="component" value="Unassembled WGS sequence"/>
</dbReference>
<evidence type="ECO:0000313" key="2">
    <source>
        <dbReference type="EMBL" id="MFC5824230.1"/>
    </source>
</evidence>
<organism evidence="2 3">
    <name type="scientific">Nonomuraea insulae</name>
    <dbReference type="NCBI Taxonomy" id="1616787"/>
    <lineage>
        <taxon>Bacteria</taxon>
        <taxon>Bacillati</taxon>
        <taxon>Actinomycetota</taxon>
        <taxon>Actinomycetes</taxon>
        <taxon>Streptosporangiales</taxon>
        <taxon>Streptosporangiaceae</taxon>
        <taxon>Nonomuraea</taxon>
    </lineage>
</organism>
<dbReference type="PANTHER" id="PTHR38468:SF1">
    <property type="entry name" value="SLL0939 PROTEIN"/>
    <property type="match status" value="1"/>
</dbReference>
<dbReference type="Pfam" id="PF07784">
    <property type="entry name" value="DUF1622"/>
    <property type="match status" value="1"/>
</dbReference>
<evidence type="ECO:0000256" key="1">
    <source>
        <dbReference type="SAM" id="Phobius"/>
    </source>
</evidence>
<dbReference type="PANTHER" id="PTHR38468">
    <property type="entry name" value="SLL0939 PROTEIN"/>
    <property type="match status" value="1"/>
</dbReference>
<dbReference type="EMBL" id="JBHSPA010000013">
    <property type="protein sequence ID" value="MFC5824230.1"/>
    <property type="molecule type" value="Genomic_DNA"/>
</dbReference>
<keyword evidence="1" id="KW-0472">Membrane</keyword>
<feature type="transmembrane region" description="Helical" evidence="1">
    <location>
        <begin position="12"/>
        <end position="33"/>
    </location>
</feature>
<accession>A0ABW1CHU3</accession>
<keyword evidence="3" id="KW-1185">Reference proteome</keyword>
<gene>
    <name evidence="2" type="ORF">ACFPZ3_10255</name>
</gene>
<reference evidence="3" key="1">
    <citation type="journal article" date="2019" name="Int. J. Syst. Evol. Microbiol.">
        <title>The Global Catalogue of Microorganisms (GCM) 10K type strain sequencing project: providing services to taxonomists for standard genome sequencing and annotation.</title>
        <authorList>
            <consortium name="The Broad Institute Genomics Platform"/>
            <consortium name="The Broad Institute Genome Sequencing Center for Infectious Disease"/>
            <person name="Wu L."/>
            <person name="Ma J."/>
        </authorList>
    </citation>
    <scope>NUCLEOTIDE SEQUENCE [LARGE SCALE GENOMIC DNA]</scope>
    <source>
        <strain evidence="3">CCUG 53903</strain>
    </source>
</reference>
<name>A0ABW1CHU3_9ACTN</name>
<keyword evidence="1" id="KW-1133">Transmembrane helix</keyword>
<dbReference type="RefSeq" id="WP_379513759.1">
    <property type="nucleotide sequence ID" value="NZ_JBHSPA010000013.1"/>
</dbReference>
<protein>
    <submittedName>
        <fullName evidence="2">DUF1622 domain-containing protein</fullName>
    </submittedName>
</protein>
<keyword evidence="1" id="KW-0812">Transmembrane</keyword>
<sequence>MVKQLIEAAGTLLDLFGVLVIVAGTIIASVAFCGRAIRRQAGIAYPAYRQAVGRTTLLGLELLVAGDIIKTVAISPTFQTVGVLAAVVLVRTFLSVSLQVELDGRWPWHGRLRG</sequence>
<evidence type="ECO:0000313" key="3">
    <source>
        <dbReference type="Proteomes" id="UP001596058"/>
    </source>
</evidence>